<sequence length="95" mass="10651">LLRSFGTKLRALMSLVRIRIYQLLSHITPKYYEHTYASLLRELVADLTLSDNGQSKASTSLLASLCPGVDRSLLGAWLRDTDQAFVELEVNLLIS</sequence>
<dbReference type="PANTHER" id="PTHR21663:SF0">
    <property type="entry name" value="HEAT REPEAT-CONTAINING PROTEIN 5B"/>
    <property type="match status" value="1"/>
</dbReference>
<dbReference type="GO" id="GO:0008104">
    <property type="term" value="P:intracellular protein localization"/>
    <property type="evidence" value="ECO:0007669"/>
    <property type="project" value="TreeGrafter"/>
</dbReference>
<dbReference type="GO" id="GO:0016020">
    <property type="term" value="C:membrane"/>
    <property type="evidence" value="ECO:0007669"/>
    <property type="project" value="TreeGrafter"/>
</dbReference>
<dbReference type="WBParaSite" id="GPUH_0000876301-mRNA-1">
    <property type="protein sequence ID" value="GPUH_0000876301-mRNA-1"/>
    <property type="gene ID" value="GPUH_0000876301"/>
</dbReference>
<accession>A0A183DJ62</accession>
<dbReference type="AlphaFoldDB" id="A0A183DJ62"/>
<dbReference type="GO" id="GO:0030139">
    <property type="term" value="C:endocytic vesicle"/>
    <property type="evidence" value="ECO:0007669"/>
    <property type="project" value="TreeGrafter"/>
</dbReference>
<reference evidence="1" key="1">
    <citation type="submission" date="2016-06" db="UniProtKB">
        <authorList>
            <consortium name="WormBaseParasite"/>
        </authorList>
    </citation>
    <scope>IDENTIFICATION</scope>
</reference>
<dbReference type="PANTHER" id="PTHR21663">
    <property type="entry name" value="HYPOTHETICAL HEAT DOMAIN-CONTAINING"/>
    <property type="match status" value="1"/>
</dbReference>
<organism evidence="1">
    <name type="scientific">Gongylonema pulchrum</name>
    <dbReference type="NCBI Taxonomy" id="637853"/>
    <lineage>
        <taxon>Eukaryota</taxon>
        <taxon>Metazoa</taxon>
        <taxon>Ecdysozoa</taxon>
        <taxon>Nematoda</taxon>
        <taxon>Chromadorea</taxon>
        <taxon>Rhabditida</taxon>
        <taxon>Spirurina</taxon>
        <taxon>Spiruromorpha</taxon>
        <taxon>Spiruroidea</taxon>
        <taxon>Gongylonematidae</taxon>
        <taxon>Gongylonema</taxon>
    </lineage>
</organism>
<name>A0A183DJ62_9BILA</name>
<dbReference type="GO" id="GO:0006897">
    <property type="term" value="P:endocytosis"/>
    <property type="evidence" value="ECO:0007669"/>
    <property type="project" value="TreeGrafter"/>
</dbReference>
<evidence type="ECO:0000313" key="1">
    <source>
        <dbReference type="WBParaSite" id="GPUH_0000876301-mRNA-1"/>
    </source>
</evidence>
<protein>
    <submittedName>
        <fullName evidence="1">HORMA domain-containing protein</fullName>
    </submittedName>
</protein>
<dbReference type="InterPro" id="IPR040108">
    <property type="entry name" value="Laa1/Sip1/HEATR5"/>
</dbReference>
<dbReference type="GO" id="GO:0005829">
    <property type="term" value="C:cytosol"/>
    <property type="evidence" value="ECO:0007669"/>
    <property type="project" value="GOC"/>
</dbReference>
<dbReference type="GO" id="GO:0042147">
    <property type="term" value="P:retrograde transport, endosome to Golgi"/>
    <property type="evidence" value="ECO:0007669"/>
    <property type="project" value="TreeGrafter"/>
</dbReference>
<proteinExistence type="predicted"/>
<dbReference type="GO" id="GO:0005794">
    <property type="term" value="C:Golgi apparatus"/>
    <property type="evidence" value="ECO:0007669"/>
    <property type="project" value="TreeGrafter"/>
</dbReference>